<organism evidence="3 4">
    <name type="scientific">Azospirillum rugosum</name>
    <dbReference type="NCBI Taxonomy" id="416170"/>
    <lineage>
        <taxon>Bacteria</taxon>
        <taxon>Pseudomonadati</taxon>
        <taxon>Pseudomonadota</taxon>
        <taxon>Alphaproteobacteria</taxon>
        <taxon>Rhodospirillales</taxon>
        <taxon>Azospirillaceae</taxon>
        <taxon>Azospirillum</taxon>
    </lineage>
</organism>
<name>A0ABS4SQJ2_9PROT</name>
<feature type="domain" description="DUF2382" evidence="2">
    <location>
        <begin position="12"/>
        <end position="105"/>
    </location>
</feature>
<dbReference type="InterPro" id="IPR019060">
    <property type="entry name" value="DUF2382"/>
</dbReference>
<feature type="compositionally biased region" description="Basic and acidic residues" evidence="1">
    <location>
        <begin position="252"/>
        <end position="268"/>
    </location>
</feature>
<evidence type="ECO:0000313" key="3">
    <source>
        <dbReference type="EMBL" id="MBP2294824.1"/>
    </source>
</evidence>
<evidence type="ECO:0000256" key="1">
    <source>
        <dbReference type="SAM" id="MobiDB-lite"/>
    </source>
</evidence>
<feature type="region of interest" description="Disordered" evidence="1">
    <location>
        <begin position="117"/>
        <end position="144"/>
    </location>
</feature>
<gene>
    <name evidence="3" type="ORF">J2851_004620</name>
</gene>
<feature type="region of interest" description="Disordered" evidence="1">
    <location>
        <begin position="242"/>
        <end position="268"/>
    </location>
</feature>
<feature type="compositionally biased region" description="Basic and acidic residues" evidence="1">
    <location>
        <begin position="361"/>
        <end position="383"/>
    </location>
</feature>
<feature type="compositionally biased region" description="Basic and acidic residues" evidence="1">
    <location>
        <begin position="117"/>
        <end position="129"/>
    </location>
</feature>
<feature type="compositionally biased region" description="Basic and acidic residues" evidence="1">
    <location>
        <begin position="311"/>
        <end position="333"/>
    </location>
</feature>
<accession>A0ABS4SQJ2</accession>
<dbReference type="RefSeq" id="WP_209769129.1">
    <property type="nucleotide sequence ID" value="NZ_JAGINP010000018.1"/>
</dbReference>
<reference evidence="3 4" key="1">
    <citation type="submission" date="2021-03" db="EMBL/GenBank/DDBJ databases">
        <title>Genomic Encyclopedia of Type Strains, Phase III (KMG-III): the genomes of soil and plant-associated and newly described type strains.</title>
        <authorList>
            <person name="Whitman W."/>
        </authorList>
    </citation>
    <scope>NUCLEOTIDE SEQUENCE [LARGE SCALE GENOMIC DNA]</scope>
    <source>
        <strain evidence="3 4">IMMIB AFH-6</strain>
    </source>
</reference>
<dbReference type="Pfam" id="PF09557">
    <property type="entry name" value="DUF2382"/>
    <property type="match status" value="2"/>
</dbReference>
<keyword evidence="4" id="KW-1185">Reference proteome</keyword>
<dbReference type="Proteomes" id="UP000781958">
    <property type="component" value="Unassembled WGS sequence"/>
</dbReference>
<feature type="region of interest" description="Disordered" evidence="1">
    <location>
        <begin position="311"/>
        <end position="343"/>
    </location>
</feature>
<feature type="domain" description="DUF2382" evidence="2">
    <location>
        <begin position="272"/>
        <end position="379"/>
    </location>
</feature>
<dbReference type="EMBL" id="JAGINP010000018">
    <property type="protein sequence ID" value="MBP2294824.1"/>
    <property type="molecule type" value="Genomic_DNA"/>
</dbReference>
<evidence type="ECO:0000313" key="4">
    <source>
        <dbReference type="Proteomes" id="UP000781958"/>
    </source>
</evidence>
<proteinExistence type="predicted"/>
<sequence>MTTDAEPTRVVIPVVQETVEIEKHARPTGIVHVHRRVLEEIEEIDEPLESTEVVVEHVPVGAWVDQAPAERREGDTLIIPVVEEVPVVVMRLRLVEEVHVTRRRTIRRYRDRVPVRRSEVTVEREDAERPAPPQPTREYPTPEHRRPRMSMTVIGLFQTPEPAHRACQELTKAGCPEESVQLFDTPRDDLASALAEFGIDEEDARAFSGAIAKGAAVIAVEVEDDQADEIRSRLERSEARAVDVYEDEKEEQPERGSGEKSARGERKVLPEVEEQVRIGKRRVVRGVRASTHVTERPVEKTLTLEEEKVRVRHREADRELSPEEAEKAFKETSVDMTETTEEAEVRKAARLIGEVELTKSTTEHKETVRETARKTEVDVERTGGRGSKK</sequence>
<dbReference type="InterPro" id="IPR052967">
    <property type="entry name" value="Stress_Response_Assoc"/>
</dbReference>
<dbReference type="PANTHER" id="PTHR38463:SF1">
    <property type="entry name" value="STRESS RESPONSE PROTEIN YSNF"/>
    <property type="match status" value="1"/>
</dbReference>
<comment type="caution">
    <text evidence="3">The sequence shown here is derived from an EMBL/GenBank/DDBJ whole genome shotgun (WGS) entry which is preliminary data.</text>
</comment>
<protein>
    <submittedName>
        <fullName evidence="3">Stress response protein YsnF</fullName>
    </submittedName>
</protein>
<dbReference type="PANTHER" id="PTHR38463">
    <property type="entry name" value="STRESS RESPONSE PROTEIN YSNF"/>
    <property type="match status" value="1"/>
</dbReference>
<feature type="region of interest" description="Disordered" evidence="1">
    <location>
        <begin position="360"/>
        <end position="389"/>
    </location>
</feature>
<evidence type="ECO:0000259" key="2">
    <source>
        <dbReference type="Pfam" id="PF09557"/>
    </source>
</evidence>